<sequence length="209" mass="22655">MYRYISLGEEAANMKKNLPKEYMGKGDMRFHKIIQNSCNPPDNIVRGAEGAIDSENWLLQGVLVVTRHGDRGPLTHLRGGDRLPCDSVPQSALLKSYWEFVRNASGVGAGAGVGRPPWVQAAGPFHNFPTLPVRAAGGGGTSCALGQLTPLGILQMLRVGLILSEAYAEKLNLLDSVSESSNVKRELVQMVSVLTKTGRTDRKREEDNG</sequence>
<dbReference type="SUPFAM" id="SSF53254">
    <property type="entry name" value="Phosphoglycerate mutase-like"/>
    <property type="match status" value="1"/>
</dbReference>
<organism evidence="1 2">
    <name type="scientific">Eumeta variegata</name>
    <name type="common">Bagworm moth</name>
    <name type="synonym">Eumeta japonica</name>
    <dbReference type="NCBI Taxonomy" id="151549"/>
    <lineage>
        <taxon>Eukaryota</taxon>
        <taxon>Metazoa</taxon>
        <taxon>Ecdysozoa</taxon>
        <taxon>Arthropoda</taxon>
        <taxon>Hexapoda</taxon>
        <taxon>Insecta</taxon>
        <taxon>Pterygota</taxon>
        <taxon>Neoptera</taxon>
        <taxon>Endopterygota</taxon>
        <taxon>Lepidoptera</taxon>
        <taxon>Glossata</taxon>
        <taxon>Ditrysia</taxon>
        <taxon>Tineoidea</taxon>
        <taxon>Psychidae</taxon>
        <taxon>Oiketicinae</taxon>
        <taxon>Eumeta</taxon>
    </lineage>
</organism>
<accession>A0A4C1T7Y9</accession>
<evidence type="ECO:0000313" key="1">
    <source>
        <dbReference type="EMBL" id="GBP10629.1"/>
    </source>
</evidence>
<dbReference type="OrthoDB" id="10262962at2759"/>
<proteinExistence type="predicted"/>
<gene>
    <name evidence="1" type="primary">pxylp1</name>
    <name evidence="1" type="ORF">EVAR_76443_1</name>
</gene>
<dbReference type="InterPro" id="IPR029033">
    <property type="entry name" value="His_PPase_superfam"/>
</dbReference>
<dbReference type="AlphaFoldDB" id="A0A4C1T7Y9"/>
<dbReference type="EMBL" id="BGZK01000041">
    <property type="protein sequence ID" value="GBP10629.1"/>
    <property type="molecule type" value="Genomic_DNA"/>
</dbReference>
<keyword evidence="2" id="KW-1185">Reference proteome</keyword>
<reference evidence="1 2" key="1">
    <citation type="journal article" date="2019" name="Commun. Biol.">
        <title>The bagworm genome reveals a unique fibroin gene that provides high tensile strength.</title>
        <authorList>
            <person name="Kono N."/>
            <person name="Nakamura H."/>
            <person name="Ohtoshi R."/>
            <person name="Tomita M."/>
            <person name="Numata K."/>
            <person name="Arakawa K."/>
        </authorList>
    </citation>
    <scope>NUCLEOTIDE SEQUENCE [LARGE SCALE GENOMIC DNA]</scope>
</reference>
<dbReference type="PROSITE" id="PS00616">
    <property type="entry name" value="HIS_ACID_PHOSPHAT_1"/>
    <property type="match status" value="1"/>
</dbReference>
<dbReference type="Proteomes" id="UP000299102">
    <property type="component" value="Unassembled WGS sequence"/>
</dbReference>
<dbReference type="GO" id="GO:0016791">
    <property type="term" value="F:phosphatase activity"/>
    <property type="evidence" value="ECO:0007669"/>
    <property type="project" value="UniProtKB-ARBA"/>
</dbReference>
<evidence type="ECO:0000313" key="2">
    <source>
        <dbReference type="Proteomes" id="UP000299102"/>
    </source>
</evidence>
<name>A0A4C1T7Y9_EUMVA</name>
<comment type="caution">
    <text evidence="1">The sequence shown here is derived from an EMBL/GenBank/DDBJ whole genome shotgun (WGS) entry which is preliminary data.</text>
</comment>
<protein>
    <submittedName>
        <fullName evidence="1">2-phosphoxylose phosphatase 1</fullName>
    </submittedName>
</protein>
<dbReference type="Gene3D" id="3.40.50.1240">
    <property type="entry name" value="Phosphoglycerate mutase-like"/>
    <property type="match status" value="1"/>
</dbReference>
<dbReference type="InterPro" id="IPR033379">
    <property type="entry name" value="Acid_Pase_AS"/>
</dbReference>